<gene>
    <name evidence="2" type="ORF">I553_10705</name>
</gene>
<keyword evidence="2" id="KW-0808">Transferase</keyword>
<accession>X8DCF1</accession>
<dbReference type="GO" id="GO:0032259">
    <property type="term" value="P:methylation"/>
    <property type="evidence" value="ECO:0007669"/>
    <property type="project" value="UniProtKB-KW"/>
</dbReference>
<dbReference type="PATRIC" id="fig|1299334.3.peg.2392"/>
<evidence type="ECO:0000256" key="1">
    <source>
        <dbReference type="SAM" id="MobiDB-lite"/>
    </source>
</evidence>
<dbReference type="AlphaFoldDB" id="X8DCF1"/>
<dbReference type="Gene3D" id="3.40.50.150">
    <property type="entry name" value="Vaccinia Virus protein VP39"/>
    <property type="match status" value="1"/>
</dbReference>
<dbReference type="SUPFAM" id="SSF53335">
    <property type="entry name" value="S-adenosyl-L-methionine-dependent methyltransferases"/>
    <property type="match status" value="1"/>
</dbReference>
<evidence type="ECO:0000313" key="2">
    <source>
        <dbReference type="EMBL" id="EUA65408.1"/>
    </source>
</evidence>
<feature type="region of interest" description="Disordered" evidence="1">
    <location>
        <begin position="163"/>
        <end position="183"/>
    </location>
</feature>
<name>X8DCF1_MYCXE</name>
<keyword evidence="2" id="KW-0489">Methyltransferase</keyword>
<proteinExistence type="predicted"/>
<dbReference type="EMBL" id="JAOB01000027">
    <property type="protein sequence ID" value="EUA65408.1"/>
    <property type="molecule type" value="Genomic_DNA"/>
</dbReference>
<reference evidence="2" key="1">
    <citation type="submission" date="2014-01" db="EMBL/GenBank/DDBJ databases">
        <authorList>
            <person name="Brown-Elliot B."/>
            <person name="Wallace R."/>
            <person name="Lenaerts A."/>
            <person name="Ordway D."/>
            <person name="DeGroote M.A."/>
            <person name="Parker T."/>
            <person name="Sizemore C."/>
            <person name="Tallon L.J."/>
            <person name="Sadzewicz L.K."/>
            <person name="Sengamalay N."/>
            <person name="Fraser C.M."/>
            <person name="Hine E."/>
            <person name="Shefchek K.A."/>
            <person name="Das S.P."/>
            <person name="Tettelin H."/>
        </authorList>
    </citation>
    <scope>NUCLEOTIDE SEQUENCE [LARGE SCALE GENOMIC DNA]</scope>
    <source>
        <strain evidence="2">4042</strain>
    </source>
</reference>
<dbReference type="InterPro" id="IPR029063">
    <property type="entry name" value="SAM-dependent_MTases_sf"/>
</dbReference>
<sequence>MLLARAARPANRTRRVCALTPHSRAEHAAAATSFDDALDELERARRVWVQISQSRTGTLRKTGWRYYIDPSGTHTSMPGYLEAYVERMAAAAERLHKVGLECRPALEVIAAYGTFEAVCLYVDPTYLGSTRHRNYRFEMTSKSEHTELLEALLGARPPSLSVAIPTSSTMPRSADGGESKSQP</sequence>
<comment type="caution">
    <text evidence="2">The sequence shown here is derived from an EMBL/GenBank/DDBJ whole genome shotgun (WGS) entry which is preliminary data.</text>
</comment>
<protein>
    <submittedName>
        <fullName evidence="2">Putative d12 class N6 adenine-specific DNA methyltransferase</fullName>
    </submittedName>
</protein>
<organism evidence="2">
    <name type="scientific">Mycobacterium xenopi 4042</name>
    <dbReference type="NCBI Taxonomy" id="1299334"/>
    <lineage>
        <taxon>Bacteria</taxon>
        <taxon>Bacillati</taxon>
        <taxon>Actinomycetota</taxon>
        <taxon>Actinomycetes</taxon>
        <taxon>Mycobacteriales</taxon>
        <taxon>Mycobacteriaceae</taxon>
        <taxon>Mycobacterium</taxon>
    </lineage>
</organism>
<dbReference type="GO" id="GO:0008168">
    <property type="term" value="F:methyltransferase activity"/>
    <property type="evidence" value="ECO:0007669"/>
    <property type="project" value="UniProtKB-KW"/>
</dbReference>